<organism evidence="2">
    <name type="scientific">Chromera velia CCMP2878</name>
    <dbReference type="NCBI Taxonomy" id="1169474"/>
    <lineage>
        <taxon>Eukaryota</taxon>
        <taxon>Sar</taxon>
        <taxon>Alveolata</taxon>
        <taxon>Colpodellida</taxon>
        <taxon>Chromeraceae</taxon>
        <taxon>Chromera</taxon>
    </lineage>
</organism>
<name>A0A0G4HEE6_9ALVE</name>
<dbReference type="PANTHER" id="PTHR45786">
    <property type="entry name" value="DNA BINDING PROTEIN-LIKE"/>
    <property type="match status" value="1"/>
</dbReference>
<evidence type="ECO:0008006" key="3">
    <source>
        <dbReference type="Google" id="ProtNLM"/>
    </source>
</evidence>
<proteinExistence type="predicted"/>
<protein>
    <recommendedName>
        <fullName evidence="3">Helitron helicase-like domain-containing protein</fullName>
    </recommendedName>
</protein>
<sequence length="427" mass="47042">MFHNLPPPMRHPPPQLVPFGAQYVHPAVLPAPPPPLPPVPPQFPPPPLPAPPALIPVAPQAVQHAFVPIPSGPSTVYGYADVKKGRPGLFRHHRYTPYTGTLTPQGTGLTPVQGAPPEWQVHPRLVLEMTSNFAPHMRSLGSRQICPQCQAHVWEKEALAENDYTQANKWGICCQHGQVSLASFSPPVPSIATRLQVAPKEFRQGQPSPPVHRDRAHFLTNIRSYNNAFAFASQGVEVRRLPAGVQSFKIGGSLCHRMGSLIPHPNTPPVFAQMWTLDPDQQTTSRLSNRPDLRRTILQQIQADIQAVSPFVAAFRQAADPNTPQYGVMLSVTDGLDRRRYNLPRSSELAAFVPDGTTPDKPWREILVRRLGGGFIELNETNPLVDPPISLFCFPRAIRDGSPEFPFSRIPEDSSSLTVEEGGRKSP</sequence>
<dbReference type="PANTHER" id="PTHR45786:SF74">
    <property type="entry name" value="ATP-DEPENDENT DNA HELICASE"/>
    <property type="match status" value="1"/>
</dbReference>
<gene>
    <name evidence="2" type="ORF">Cvel_6545</name>
</gene>
<evidence type="ECO:0000313" key="2">
    <source>
        <dbReference type="EMBL" id="CEM42439.1"/>
    </source>
</evidence>
<feature type="region of interest" description="Disordered" evidence="1">
    <location>
        <begin position="404"/>
        <end position="427"/>
    </location>
</feature>
<dbReference type="EMBL" id="CDMZ01002451">
    <property type="protein sequence ID" value="CEM42439.1"/>
    <property type="molecule type" value="Genomic_DNA"/>
</dbReference>
<reference evidence="2" key="1">
    <citation type="submission" date="2014-11" db="EMBL/GenBank/DDBJ databases">
        <authorList>
            <person name="Otto D Thomas"/>
            <person name="Naeem Raeece"/>
        </authorList>
    </citation>
    <scope>NUCLEOTIDE SEQUENCE</scope>
</reference>
<accession>A0A0G4HEE6</accession>
<dbReference type="VEuPathDB" id="CryptoDB:Cvel_6545"/>
<evidence type="ECO:0000256" key="1">
    <source>
        <dbReference type="SAM" id="MobiDB-lite"/>
    </source>
</evidence>
<dbReference type="AlphaFoldDB" id="A0A0G4HEE6"/>